<evidence type="ECO:0000313" key="2">
    <source>
        <dbReference type="EMBL" id="UWZ37557.1"/>
    </source>
</evidence>
<name>A0ABY5Z9R7_9ACTN</name>
<sequence>MSGYHYIQSEPGLWTVGTGTPRSQGGTDWEPESDHGSIREAAERVAWLNGGPAPEPDSDGLRASVAALVAQLGELTGALRGMAERMAPRRELIEPAAVSTGEERTANTPAEERTGISDRVHAVLEEVAALRDSVQIIGDEYAPLTALGMSARLDRIEQYLRGEQR</sequence>
<feature type="region of interest" description="Disordered" evidence="1">
    <location>
        <begin position="93"/>
        <end position="112"/>
    </location>
</feature>
<feature type="compositionally biased region" description="Polar residues" evidence="1">
    <location>
        <begin position="17"/>
        <end position="26"/>
    </location>
</feature>
<accession>A0ABY5Z9R7</accession>
<protein>
    <submittedName>
        <fullName evidence="2">Uncharacterized protein</fullName>
    </submittedName>
</protein>
<dbReference type="RefSeq" id="WP_260726916.1">
    <property type="nucleotide sequence ID" value="NZ_BAAABS010000070.1"/>
</dbReference>
<keyword evidence="3" id="KW-1185">Reference proteome</keyword>
<gene>
    <name evidence="2" type="ORF">Drose_04535</name>
</gene>
<feature type="compositionally biased region" description="Basic and acidic residues" evidence="1">
    <location>
        <begin position="101"/>
        <end position="112"/>
    </location>
</feature>
<dbReference type="EMBL" id="CP073721">
    <property type="protein sequence ID" value="UWZ37557.1"/>
    <property type="molecule type" value="Genomic_DNA"/>
</dbReference>
<evidence type="ECO:0000256" key="1">
    <source>
        <dbReference type="SAM" id="MobiDB-lite"/>
    </source>
</evidence>
<organism evidence="2 3">
    <name type="scientific">Dactylosporangium roseum</name>
    <dbReference type="NCBI Taxonomy" id="47989"/>
    <lineage>
        <taxon>Bacteria</taxon>
        <taxon>Bacillati</taxon>
        <taxon>Actinomycetota</taxon>
        <taxon>Actinomycetes</taxon>
        <taxon>Micromonosporales</taxon>
        <taxon>Micromonosporaceae</taxon>
        <taxon>Dactylosporangium</taxon>
    </lineage>
</organism>
<dbReference type="Proteomes" id="UP001058271">
    <property type="component" value="Chromosome"/>
</dbReference>
<feature type="region of interest" description="Disordered" evidence="1">
    <location>
        <begin position="1"/>
        <end position="36"/>
    </location>
</feature>
<proteinExistence type="predicted"/>
<evidence type="ECO:0000313" key="3">
    <source>
        <dbReference type="Proteomes" id="UP001058271"/>
    </source>
</evidence>
<reference evidence="2" key="1">
    <citation type="submission" date="2021-04" db="EMBL/GenBank/DDBJ databases">
        <title>Biosynthetic gene clusters of Dactylosporangioum roseum.</title>
        <authorList>
            <person name="Hartkoorn R.C."/>
            <person name="Beaudoing E."/>
            <person name="Hot D."/>
            <person name="Moureu S."/>
        </authorList>
    </citation>
    <scope>NUCLEOTIDE SEQUENCE</scope>
    <source>
        <strain evidence="2">NRRL B-16295</strain>
    </source>
</reference>